<dbReference type="InterPro" id="IPR027417">
    <property type="entry name" value="P-loop_NTPase"/>
</dbReference>
<protein>
    <submittedName>
        <fullName evidence="2">MoxR family ATPase</fullName>
    </submittedName>
</protein>
<evidence type="ECO:0000313" key="5">
    <source>
        <dbReference type="Proteomes" id="UP000260793"/>
    </source>
</evidence>
<comment type="caution">
    <text evidence="2">The sequence shown here is derived from an EMBL/GenBank/DDBJ whole genome shotgun (WGS) entry which is preliminary data.</text>
</comment>
<feature type="domain" description="ATPase dynein-related AAA" evidence="1">
    <location>
        <begin position="61"/>
        <end position="193"/>
    </location>
</feature>
<accession>A0A3E4LX25</accession>
<proteinExistence type="predicted"/>
<dbReference type="GO" id="GO:0016887">
    <property type="term" value="F:ATP hydrolysis activity"/>
    <property type="evidence" value="ECO:0007669"/>
    <property type="project" value="InterPro"/>
</dbReference>
<gene>
    <name evidence="4" type="ORF">DW116_02975</name>
    <name evidence="3" type="ORF">DW672_04205</name>
    <name evidence="2" type="ORF">DXD17_02915</name>
</gene>
<dbReference type="EMBL" id="QRHG01000007">
    <property type="protein sequence ID" value="RHF62185.1"/>
    <property type="molecule type" value="Genomic_DNA"/>
</dbReference>
<dbReference type="AlphaFoldDB" id="A0A3E4LX25"/>
<evidence type="ECO:0000313" key="4">
    <source>
        <dbReference type="EMBL" id="RHJ63339.1"/>
    </source>
</evidence>
<reference evidence="5 6" key="1">
    <citation type="submission" date="2018-08" db="EMBL/GenBank/DDBJ databases">
        <title>A genome reference for cultivated species of the human gut microbiota.</title>
        <authorList>
            <person name="Zou Y."/>
            <person name="Xue W."/>
            <person name="Luo G."/>
        </authorList>
    </citation>
    <scope>NUCLEOTIDE SEQUENCE [LARGE SCALE GENOMIC DNA]</scope>
    <source>
        <strain evidence="4 7">AM09-9</strain>
        <strain evidence="3 6">AM25-1LB</strain>
        <strain evidence="2 5">TF11-7</strain>
    </source>
</reference>
<dbReference type="InterPro" id="IPR011704">
    <property type="entry name" value="ATPase_dyneun-rel_AAA"/>
</dbReference>
<dbReference type="Proteomes" id="UP000285832">
    <property type="component" value="Unassembled WGS sequence"/>
</dbReference>
<dbReference type="PANTHER" id="PTHR42759:SF1">
    <property type="entry name" value="MAGNESIUM-CHELATASE SUBUNIT CHLD"/>
    <property type="match status" value="1"/>
</dbReference>
<dbReference type="EMBL" id="QSQN01000005">
    <property type="protein sequence ID" value="RGK42018.1"/>
    <property type="molecule type" value="Genomic_DNA"/>
</dbReference>
<sequence>MKKLLEHLKKEQINPSIIEEIKKYRQKYADTADTSQTSLRYLYYGKEIWEAAVHALLCGENLLLAGSKATGKNVLAENLARAFRRPCYNLSFHINMDASSMIGNDTFRNGEVVFRPGPIYQSAVDGGFCILDEINMARNEALAVLHSVLDFRRTIHIPGYDQIPVHPATRFIATMNYGYAGTRELNEALASRFVILQMPSITQDNLTRLLLREFPGIKKQFAEQFSGLFSDIEKKCESGELTEKVLDLRGLLDALRLIQNGLSPYPALDMGLTNKTFDAYEQTLIRDIITTRISKKTESTTIFS</sequence>
<dbReference type="SUPFAM" id="SSF52540">
    <property type="entry name" value="P-loop containing nucleoside triphosphate hydrolases"/>
    <property type="match status" value="1"/>
</dbReference>
<dbReference type="Pfam" id="PF07728">
    <property type="entry name" value="AAA_5"/>
    <property type="match status" value="1"/>
</dbReference>
<evidence type="ECO:0000313" key="7">
    <source>
        <dbReference type="Proteomes" id="UP000285832"/>
    </source>
</evidence>
<evidence type="ECO:0000313" key="3">
    <source>
        <dbReference type="EMBL" id="RHF62185.1"/>
    </source>
</evidence>
<evidence type="ECO:0000313" key="6">
    <source>
        <dbReference type="Proteomes" id="UP000284902"/>
    </source>
</evidence>
<dbReference type="RefSeq" id="WP_044904981.1">
    <property type="nucleotide sequence ID" value="NZ_CAJMJQ010000064.1"/>
</dbReference>
<organism evidence="2 5">
    <name type="scientific">[Ruminococcus] lactaris</name>
    <dbReference type="NCBI Taxonomy" id="46228"/>
    <lineage>
        <taxon>Bacteria</taxon>
        <taxon>Bacillati</taxon>
        <taxon>Bacillota</taxon>
        <taxon>Clostridia</taxon>
        <taxon>Lachnospirales</taxon>
        <taxon>Lachnospiraceae</taxon>
        <taxon>Mediterraneibacter</taxon>
    </lineage>
</organism>
<dbReference type="PANTHER" id="PTHR42759">
    <property type="entry name" value="MOXR FAMILY PROTEIN"/>
    <property type="match status" value="1"/>
</dbReference>
<dbReference type="InterPro" id="IPR050764">
    <property type="entry name" value="CbbQ/NirQ/NorQ/GpvN"/>
</dbReference>
<evidence type="ECO:0000313" key="2">
    <source>
        <dbReference type="EMBL" id="RGK42018.1"/>
    </source>
</evidence>
<dbReference type="GO" id="GO:0005524">
    <property type="term" value="F:ATP binding"/>
    <property type="evidence" value="ECO:0007669"/>
    <property type="project" value="InterPro"/>
</dbReference>
<dbReference type="EMBL" id="QRMI01000005">
    <property type="protein sequence ID" value="RHJ63339.1"/>
    <property type="molecule type" value="Genomic_DNA"/>
</dbReference>
<evidence type="ECO:0000259" key="1">
    <source>
        <dbReference type="Pfam" id="PF07728"/>
    </source>
</evidence>
<dbReference type="Gene3D" id="3.40.50.300">
    <property type="entry name" value="P-loop containing nucleotide triphosphate hydrolases"/>
    <property type="match status" value="1"/>
</dbReference>
<dbReference type="Proteomes" id="UP000260793">
    <property type="component" value="Unassembled WGS sequence"/>
</dbReference>
<name>A0A3E4LX25_9FIRM</name>
<dbReference type="Proteomes" id="UP000284902">
    <property type="component" value="Unassembled WGS sequence"/>
</dbReference>